<sequence length="123" mass="13335">MYMGRYVSGDVVLAPVRIGGLGDWKVRPVVVVSEKDKGNLLICPVSSSPSTDTPSIPLSLDDFARGGLDLFTESYALVAHAAIIRTADVIGKKGTLLPETLSIIQEAVSMMRPPQEKRSRRPR</sequence>
<keyword evidence="2" id="KW-1185">Reference proteome</keyword>
<evidence type="ECO:0000313" key="2">
    <source>
        <dbReference type="Proteomes" id="UP000326500"/>
    </source>
</evidence>
<dbReference type="RefSeq" id="WP_066954603.1">
    <property type="nucleotide sequence ID" value="NZ_JBMNQR010000055.1"/>
</dbReference>
<accession>A0A1G9AH04</accession>
<name>A0A1G9AH04_9EURY</name>
<evidence type="ECO:0000313" key="1">
    <source>
        <dbReference type="EMBL" id="SDK25830.1"/>
    </source>
</evidence>
<dbReference type="Pfam" id="PF02452">
    <property type="entry name" value="PemK_toxin"/>
    <property type="match status" value="1"/>
</dbReference>
<dbReference type="SUPFAM" id="SSF50118">
    <property type="entry name" value="Cell growth inhibitor/plasmid maintenance toxic component"/>
    <property type="match status" value="1"/>
</dbReference>
<dbReference type="Proteomes" id="UP000326500">
    <property type="component" value="Unassembled WGS sequence"/>
</dbReference>
<dbReference type="InterPro" id="IPR003477">
    <property type="entry name" value="PemK-like"/>
</dbReference>
<dbReference type="AlphaFoldDB" id="A0A1G9AH04"/>
<gene>
    <name evidence="1" type="ORF">SAMN04488571_10616</name>
</gene>
<organism evidence="1 2">
    <name type="scientific">Methanoculleus thermophilus</name>
    <dbReference type="NCBI Taxonomy" id="2200"/>
    <lineage>
        <taxon>Archaea</taxon>
        <taxon>Methanobacteriati</taxon>
        <taxon>Methanobacteriota</taxon>
        <taxon>Stenosarchaea group</taxon>
        <taxon>Methanomicrobia</taxon>
        <taxon>Methanomicrobiales</taxon>
        <taxon>Methanomicrobiaceae</taxon>
        <taxon>Methanoculleus</taxon>
    </lineage>
</organism>
<proteinExistence type="predicted"/>
<dbReference type="Gene3D" id="2.30.30.110">
    <property type="match status" value="1"/>
</dbReference>
<dbReference type="EMBL" id="FNFT01000006">
    <property type="protein sequence ID" value="SDK25830.1"/>
    <property type="molecule type" value="Genomic_DNA"/>
</dbReference>
<dbReference type="GO" id="GO:0003677">
    <property type="term" value="F:DNA binding"/>
    <property type="evidence" value="ECO:0007669"/>
    <property type="project" value="InterPro"/>
</dbReference>
<reference evidence="1 2" key="1">
    <citation type="submission" date="2016-10" db="EMBL/GenBank/DDBJ databases">
        <authorList>
            <person name="Varghese N."/>
            <person name="Submissions S."/>
        </authorList>
    </citation>
    <scope>NUCLEOTIDE SEQUENCE [LARGE SCALE GENOMIC DNA]</scope>
    <source>
        <strain evidence="1 2">DSM 2373</strain>
    </source>
</reference>
<dbReference type="OrthoDB" id="110271at2157"/>
<dbReference type="InterPro" id="IPR011067">
    <property type="entry name" value="Plasmid_toxin/cell-grow_inhib"/>
</dbReference>
<protein>
    <submittedName>
        <fullName evidence="1">PemK-like, MazF-like toxin of type II toxin-antitoxin system</fullName>
    </submittedName>
</protein>